<dbReference type="Pfam" id="PF14479">
    <property type="entry name" value="HeLo"/>
    <property type="match status" value="1"/>
</dbReference>
<dbReference type="InterPro" id="IPR029498">
    <property type="entry name" value="HeLo_dom"/>
</dbReference>
<dbReference type="PANTHER" id="PTHR37542:SF3">
    <property type="entry name" value="PRION-INHIBITION AND PROPAGATION HELO DOMAIN-CONTAINING PROTEIN"/>
    <property type="match status" value="1"/>
</dbReference>
<accession>A0A2J6PMC7</accession>
<feature type="compositionally biased region" description="Polar residues" evidence="1">
    <location>
        <begin position="586"/>
        <end position="612"/>
    </location>
</feature>
<dbReference type="AlphaFoldDB" id="A0A2J6PMC7"/>
<evidence type="ECO:0000313" key="3">
    <source>
        <dbReference type="EMBL" id="PMD15185.1"/>
    </source>
</evidence>
<evidence type="ECO:0000256" key="1">
    <source>
        <dbReference type="SAM" id="MobiDB-lite"/>
    </source>
</evidence>
<proteinExistence type="predicted"/>
<organism evidence="3 4">
    <name type="scientific">Hyaloscypha hepaticicola</name>
    <dbReference type="NCBI Taxonomy" id="2082293"/>
    <lineage>
        <taxon>Eukaryota</taxon>
        <taxon>Fungi</taxon>
        <taxon>Dikarya</taxon>
        <taxon>Ascomycota</taxon>
        <taxon>Pezizomycotina</taxon>
        <taxon>Leotiomycetes</taxon>
        <taxon>Helotiales</taxon>
        <taxon>Hyaloscyphaceae</taxon>
        <taxon>Hyaloscypha</taxon>
    </lineage>
</organism>
<dbReference type="Gene3D" id="1.20.120.1020">
    <property type="entry name" value="Prion-inhibition and propagation, HeLo domain"/>
    <property type="match status" value="1"/>
</dbReference>
<dbReference type="EMBL" id="KZ613515">
    <property type="protein sequence ID" value="PMD15185.1"/>
    <property type="molecule type" value="Genomic_DNA"/>
</dbReference>
<dbReference type="PANTHER" id="PTHR37542">
    <property type="entry name" value="HELO DOMAIN-CONTAINING PROTEIN-RELATED"/>
    <property type="match status" value="1"/>
</dbReference>
<sequence>MVVPVEPVSLTIGVVALASLFSTCIECFDYFKAGQALEEDFELLLVKLDVEKTRLLIWGNAVGVLKPEGEGRVADLNNSQKAELIGRCLDSTKSLLSDTDKFQNLYGLRAAGDIGKNARNHSILSSNSMNVFKASYRRFWARFAGNQSRSTLAMRTRWAIHDKTKFEGLIHHLKDLIDGLNEVVLVNRETQDQIMHDDIVSILDISKLRLIQSACEGSYTTLSKAASTVIAASEFGTIDRRNIEEWLGDAKGMSDDEEGDVPVSHTRLEASSNSEQSKSQVPIFERIPGISAYGRVYFILTGQCRKQALLSPCQLNELAKDCTEVDNCIFSPQMPSYWGVGKRITDTLEPGTYTSADLDALSAIREYERTDIQKVMLPVATIFIYCAPCACLLATAFSICKTAGDRAAAYFRFRIRPDDRLVSSCCSRNDRTIGLTSMIEKLKEMESSPSMKITGDLTLIDRLWLEQRLYDIEEETDLPQPISKLAEMGGKVLSSHESNETTAGIIILGELTYCLPILRSRPFPSTPRMPKETEIFQMKKVFHGTIDNCDWQRKFLGTYTPRPGPITSPSRSNSTGTLPPVPLFQDSVTQEPVFSTSSTPAQLASSQDTSAYSFPLVPRQRTPPPSPGSKRQKTSPAPSVTMDEAILTTERELVPEYSDGYL</sequence>
<dbReference type="InterPro" id="IPR038305">
    <property type="entry name" value="HeLo_sf"/>
</dbReference>
<reference evidence="3 4" key="1">
    <citation type="submission" date="2016-05" db="EMBL/GenBank/DDBJ databases">
        <title>A degradative enzymes factory behind the ericoid mycorrhizal symbiosis.</title>
        <authorList>
            <consortium name="DOE Joint Genome Institute"/>
            <person name="Martino E."/>
            <person name="Morin E."/>
            <person name="Grelet G."/>
            <person name="Kuo A."/>
            <person name="Kohler A."/>
            <person name="Daghino S."/>
            <person name="Barry K."/>
            <person name="Choi C."/>
            <person name="Cichocki N."/>
            <person name="Clum A."/>
            <person name="Copeland A."/>
            <person name="Hainaut M."/>
            <person name="Haridas S."/>
            <person name="Labutti K."/>
            <person name="Lindquist E."/>
            <person name="Lipzen A."/>
            <person name="Khouja H.-R."/>
            <person name="Murat C."/>
            <person name="Ohm R."/>
            <person name="Olson A."/>
            <person name="Spatafora J."/>
            <person name="Veneault-Fourrey C."/>
            <person name="Henrissat B."/>
            <person name="Grigoriev I."/>
            <person name="Martin F."/>
            <person name="Perotto S."/>
        </authorList>
    </citation>
    <scope>NUCLEOTIDE SEQUENCE [LARGE SCALE GENOMIC DNA]</scope>
    <source>
        <strain evidence="3 4">UAMH 7357</strain>
    </source>
</reference>
<dbReference type="STRING" id="1745343.A0A2J6PMC7"/>
<keyword evidence="4" id="KW-1185">Reference proteome</keyword>
<feature type="compositionally biased region" description="Polar residues" evidence="1">
    <location>
        <begin position="567"/>
        <end position="577"/>
    </location>
</feature>
<feature type="domain" description="Prion-inhibition and propagation HeLo" evidence="2">
    <location>
        <begin position="10"/>
        <end position="211"/>
    </location>
</feature>
<gene>
    <name evidence="3" type="ORF">NA56DRAFT_754165</name>
</gene>
<evidence type="ECO:0000313" key="4">
    <source>
        <dbReference type="Proteomes" id="UP000235672"/>
    </source>
</evidence>
<evidence type="ECO:0000259" key="2">
    <source>
        <dbReference type="Pfam" id="PF14479"/>
    </source>
</evidence>
<dbReference type="OrthoDB" id="20872at2759"/>
<name>A0A2J6PMC7_9HELO</name>
<feature type="region of interest" description="Disordered" evidence="1">
    <location>
        <begin position="560"/>
        <end position="662"/>
    </location>
</feature>
<protein>
    <recommendedName>
        <fullName evidence="2">Prion-inhibition and propagation HeLo domain-containing protein</fullName>
    </recommendedName>
</protein>
<dbReference type="Proteomes" id="UP000235672">
    <property type="component" value="Unassembled WGS sequence"/>
</dbReference>